<reference evidence="3" key="1">
    <citation type="submission" date="2024-04" db="EMBL/GenBank/DDBJ databases">
        <title>Salinicola lusitanus LLJ914,a marine bacterium isolated from the Okinawa Trough.</title>
        <authorList>
            <person name="Li J."/>
        </authorList>
    </citation>
    <scope>NUCLEOTIDE SEQUENCE [LARGE SCALE GENOMIC DNA]</scope>
</reference>
<gene>
    <name evidence="2" type="ORF">WMY93_015306</name>
</gene>
<organism evidence="2 3">
    <name type="scientific">Mugilogobius chulae</name>
    <name type="common">yellowstripe goby</name>
    <dbReference type="NCBI Taxonomy" id="88201"/>
    <lineage>
        <taxon>Eukaryota</taxon>
        <taxon>Metazoa</taxon>
        <taxon>Chordata</taxon>
        <taxon>Craniata</taxon>
        <taxon>Vertebrata</taxon>
        <taxon>Euteleostomi</taxon>
        <taxon>Actinopterygii</taxon>
        <taxon>Neopterygii</taxon>
        <taxon>Teleostei</taxon>
        <taxon>Neoteleostei</taxon>
        <taxon>Acanthomorphata</taxon>
        <taxon>Gobiaria</taxon>
        <taxon>Gobiiformes</taxon>
        <taxon>Gobioidei</taxon>
        <taxon>Gobiidae</taxon>
        <taxon>Gobionellinae</taxon>
        <taxon>Mugilogobius</taxon>
    </lineage>
</organism>
<feature type="region of interest" description="Disordered" evidence="1">
    <location>
        <begin position="1"/>
        <end position="41"/>
    </location>
</feature>
<comment type="caution">
    <text evidence="2">The sequence shown here is derived from an EMBL/GenBank/DDBJ whole genome shotgun (WGS) entry which is preliminary data.</text>
</comment>
<dbReference type="AlphaFoldDB" id="A0AAW0NPN0"/>
<evidence type="ECO:0000313" key="3">
    <source>
        <dbReference type="Proteomes" id="UP001460270"/>
    </source>
</evidence>
<name>A0AAW0NPN0_9GOBI</name>
<proteinExistence type="predicted"/>
<sequence>MRIWKTDREREAAGGGHWELQEESLGAAGGGHWELQEEDTGSCRRRQLQEEDWELQEEDTGSCRRRVTGSCRRRSLGAAEEVTGSCRRRSLGAAGELGAAGHWEVLISEELLDSSLFGSIVDNWISSMRSMTH</sequence>
<protein>
    <submittedName>
        <fullName evidence="2">Uncharacterized protein</fullName>
    </submittedName>
</protein>
<accession>A0AAW0NPN0</accession>
<evidence type="ECO:0000313" key="2">
    <source>
        <dbReference type="EMBL" id="KAK7906694.1"/>
    </source>
</evidence>
<evidence type="ECO:0000256" key="1">
    <source>
        <dbReference type="SAM" id="MobiDB-lite"/>
    </source>
</evidence>
<dbReference type="EMBL" id="JBBPFD010000011">
    <property type="protein sequence ID" value="KAK7906694.1"/>
    <property type="molecule type" value="Genomic_DNA"/>
</dbReference>
<keyword evidence="3" id="KW-1185">Reference proteome</keyword>
<dbReference type="Proteomes" id="UP001460270">
    <property type="component" value="Unassembled WGS sequence"/>
</dbReference>
<feature type="compositionally biased region" description="Basic and acidic residues" evidence="1">
    <location>
        <begin position="1"/>
        <end position="12"/>
    </location>
</feature>